<comment type="caution">
    <text evidence="2">The sequence shown here is derived from an EMBL/GenBank/DDBJ whole genome shotgun (WGS) entry which is preliminary data.</text>
</comment>
<feature type="signal peptide" evidence="1">
    <location>
        <begin position="1"/>
        <end position="19"/>
    </location>
</feature>
<organism evidence="2 3">
    <name type="scientific">Mucilaginibacter agri</name>
    <dbReference type="NCBI Taxonomy" id="2695265"/>
    <lineage>
        <taxon>Bacteria</taxon>
        <taxon>Pseudomonadati</taxon>
        <taxon>Bacteroidota</taxon>
        <taxon>Sphingobacteriia</taxon>
        <taxon>Sphingobacteriales</taxon>
        <taxon>Sphingobacteriaceae</taxon>
        <taxon>Mucilaginibacter</taxon>
    </lineage>
</organism>
<evidence type="ECO:0000313" key="2">
    <source>
        <dbReference type="EMBL" id="NCD70788.1"/>
    </source>
</evidence>
<dbReference type="RefSeq" id="WP_166586740.1">
    <property type="nucleotide sequence ID" value="NZ_WWEO01000043.1"/>
</dbReference>
<keyword evidence="3" id="KW-1185">Reference proteome</keyword>
<sequence>MKNLILTITLALTTTFAFCQTQKTNAADKPYFPPPTRDDNPVPQYIPYRDLRGTIGEQYLVLALYAPSQTYNNFHNADQPGIDLSSREMAGKKLTLITVLKSGSVFLKDSAGINYTLNISDGIIPYVIPYADIDKARSLYLHQTLWLKSHAFKVSQGNQYRYIGLYEPVTVINIEPGTSSTPVKFTLKTSKGETGILSVNISGTNVAGNSTTIDAEYKKHEFSEIFYTENPRSAYSLSPAMWKIVEKGDIYIGMPAKALKVIIGPPNRINTATTAYGDHEQWVYGNSSYYYIEKGMLKAVQN</sequence>
<name>A0A965ZGT1_9SPHI</name>
<feature type="chain" id="PRO_5037201767" description="IgGFc-binding protein N-terminal domain-containing protein" evidence="1">
    <location>
        <begin position="20"/>
        <end position="302"/>
    </location>
</feature>
<gene>
    <name evidence="2" type="ORF">GSY63_15595</name>
</gene>
<dbReference type="AlphaFoldDB" id="A0A965ZGT1"/>
<evidence type="ECO:0008006" key="4">
    <source>
        <dbReference type="Google" id="ProtNLM"/>
    </source>
</evidence>
<protein>
    <recommendedName>
        <fullName evidence="4">IgGFc-binding protein N-terminal domain-containing protein</fullName>
    </recommendedName>
</protein>
<dbReference type="EMBL" id="WWEO01000043">
    <property type="protein sequence ID" value="NCD70788.1"/>
    <property type="molecule type" value="Genomic_DNA"/>
</dbReference>
<keyword evidence="1" id="KW-0732">Signal</keyword>
<reference evidence="2" key="1">
    <citation type="submission" date="2020-01" db="EMBL/GenBank/DDBJ databases">
        <authorList>
            <person name="Seo Y.L."/>
        </authorList>
    </citation>
    <scope>NUCLEOTIDE SEQUENCE</scope>
    <source>
        <strain evidence="2">R11</strain>
    </source>
</reference>
<proteinExistence type="predicted"/>
<reference evidence="2" key="2">
    <citation type="submission" date="2020-10" db="EMBL/GenBank/DDBJ databases">
        <title>Mucilaginibacter sp. nov., isolated from soil.</title>
        <authorList>
            <person name="Jeon C.O."/>
        </authorList>
    </citation>
    <scope>NUCLEOTIDE SEQUENCE</scope>
    <source>
        <strain evidence="2">R11</strain>
    </source>
</reference>
<evidence type="ECO:0000313" key="3">
    <source>
        <dbReference type="Proteomes" id="UP000638732"/>
    </source>
</evidence>
<evidence type="ECO:0000256" key="1">
    <source>
        <dbReference type="SAM" id="SignalP"/>
    </source>
</evidence>
<accession>A0A965ZGT1</accession>
<dbReference type="Proteomes" id="UP000638732">
    <property type="component" value="Unassembled WGS sequence"/>
</dbReference>